<dbReference type="AlphaFoldDB" id="A0A9D2QE18"/>
<gene>
    <name evidence="2" type="ORF">H9751_10135</name>
</gene>
<protein>
    <submittedName>
        <fullName evidence="2">Uncharacterized protein</fullName>
    </submittedName>
</protein>
<dbReference type="EMBL" id="DWVP01000023">
    <property type="protein sequence ID" value="HJC85880.1"/>
    <property type="molecule type" value="Genomic_DNA"/>
</dbReference>
<organism evidence="2 3">
    <name type="scientific">Candidatus Corynebacterium faecigallinarum</name>
    <dbReference type="NCBI Taxonomy" id="2838528"/>
    <lineage>
        <taxon>Bacteria</taxon>
        <taxon>Bacillati</taxon>
        <taxon>Actinomycetota</taxon>
        <taxon>Actinomycetes</taxon>
        <taxon>Mycobacteriales</taxon>
        <taxon>Corynebacteriaceae</taxon>
        <taxon>Corynebacterium</taxon>
    </lineage>
</organism>
<evidence type="ECO:0000256" key="1">
    <source>
        <dbReference type="SAM" id="Phobius"/>
    </source>
</evidence>
<sequence>MSSAELLITMGSVFIGFLLFGGAFASFMAKKPPKQVWSLFAVAIIFITLIPVIIAVFWAT</sequence>
<keyword evidence="1" id="KW-0812">Transmembrane</keyword>
<evidence type="ECO:0000313" key="3">
    <source>
        <dbReference type="Proteomes" id="UP000823858"/>
    </source>
</evidence>
<name>A0A9D2QE18_9CORY</name>
<feature type="transmembrane region" description="Helical" evidence="1">
    <location>
        <begin position="6"/>
        <end position="29"/>
    </location>
</feature>
<dbReference type="Proteomes" id="UP000823858">
    <property type="component" value="Unassembled WGS sequence"/>
</dbReference>
<keyword evidence="1" id="KW-1133">Transmembrane helix</keyword>
<feature type="transmembrane region" description="Helical" evidence="1">
    <location>
        <begin position="36"/>
        <end position="59"/>
    </location>
</feature>
<comment type="caution">
    <text evidence="2">The sequence shown here is derived from an EMBL/GenBank/DDBJ whole genome shotgun (WGS) entry which is preliminary data.</text>
</comment>
<accession>A0A9D2QE18</accession>
<evidence type="ECO:0000313" key="2">
    <source>
        <dbReference type="EMBL" id="HJC85880.1"/>
    </source>
</evidence>
<reference evidence="2" key="2">
    <citation type="submission" date="2021-04" db="EMBL/GenBank/DDBJ databases">
        <authorList>
            <person name="Gilroy R."/>
        </authorList>
    </citation>
    <scope>NUCLEOTIDE SEQUENCE</scope>
    <source>
        <strain evidence="2">ChiHjej13B12-4958</strain>
    </source>
</reference>
<reference evidence="2" key="1">
    <citation type="journal article" date="2021" name="PeerJ">
        <title>Extensive microbial diversity within the chicken gut microbiome revealed by metagenomics and culture.</title>
        <authorList>
            <person name="Gilroy R."/>
            <person name="Ravi A."/>
            <person name="Getino M."/>
            <person name="Pursley I."/>
            <person name="Horton D.L."/>
            <person name="Alikhan N.F."/>
            <person name="Baker D."/>
            <person name="Gharbi K."/>
            <person name="Hall N."/>
            <person name="Watson M."/>
            <person name="Adriaenssens E.M."/>
            <person name="Foster-Nyarko E."/>
            <person name="Jarju S."/>
            <person name="Secka A."/>
            <person name="Antonio M."/>
            <person name="Oren A."/>
            <person name="Chaudhuri R.R."/>
            <person name="La Ragione R."/>
            <person name="Hildebrand F."/>
            <person name="Pallen M.J."/>
        </authorList>
    </citation>
    <scope>NUCLEOTIDE SEQUENCE</scope>
    <source>
        <strain evidence="2">ChiHjej13B12-4958</strain>
    </source>
</reference>
<proteinExistence type="predicted"/>
<keyword evidence="1" id="KW-0472">Membrane</keyword>